<protein>
    <submittedName>
        <fullName evidence="1">Uncharacterized protein</fullName>
    </submittedName>
</protein>
<keyword evidence="2" id="KW-1185">Reference proteome</keyword>
<sequence>MVYEENEGVIPAWNCTFCGVIDSHDSTYPTPSTQRQAQAPNNYLTALRSASLTSVVSRLEEMKNNHVA</sequence>
<dbReference type="Proteomes" id="UP001157502">
    <property type="component" value="Chromosome 7"/>
</dbReference>
<dbReference type="EMBL" id="CM055734">
    <property type="protein sequence ID" value="KAJ8009027.1"/>
    <property type="molecule type" value="Genomic_DNA"/>
</dbReference>
<name>A0ACC2GZW0_DALPE</name>
<organism evidence="1 2">
    <name type="scientific">Dallia pectoralis</name>
    <name type="common">Alaska blackfish</name>
    <dbReference type="NCBI Taxonomy" id="75939"/>
    <lineage>
        <taxon>Eukaryota</taxon>
        <taxon>Metazoa</taxon>
        <taxon>Chordata</taxon>
        <taxon>Craniata</taxon>
        <taxon>Vertebrata</taxon>
        <taxon>Euteleostomi</taxon>
        <taxon>Actinopterygii</taxon>
        <taxon>Neopterygii</taxon>
        <taxon>Teleostei</taxon>
        <taxon>Protacanthopterygii</taxon>
        <taxon>Esociformes</taxon>
        <taxon>Umbridae</taxon>
        <taxon>Dallia</taxon>
    </lineage>
</organism>
<gene>
    <name evidence="1" type="ORF">DPEC_G00084580</name>
</gene>
<proteinExistence type="predicted"/>
<evidence type="ECO:0000313" key="1">
    <source>
        <dbReference type="EMBL" id="KAJ8009027.1"/>
    </source>
</evidence>
<evidence type="ECO:0000313" key="2">
    <source>
        <dbReference type="Proteomes" id="UP001157502"/>
    </source>
</evidence>
<reference evidence="1" key="1">
    <citation type="submission" date="2021-05" db="EMBL/GenBank/DDBJ databases">
        <authorList>
            <person name="Pan Q."/>
            <person name="Jouanno E."/>
            <person name="Zahm M."/>
            <person name="Klopp C."/>
            <person name="Cabau C."/>
            <person name="Louis A."/>
            <person name="Berthelot C."/>
            <person name="Parey E."/>
            <person name="Roest Crollius H."/>
            <person name="Montfort J."/>
            <person name="Robinson-Rechavi M."/>
            <person name="Bouchez O."/>
            <person name="Lampietro C."/>
            <person name="Lopez Roques C."/>
            <person name="Donnadieu C."/>
            <person name="Postlethwait J."/>
            <person name="Bobe J."/>
            <person name="Dillon D."/>
            <person name="Chandos A."/>
            <person name="von Hippel F."/>
            <person name="Guiguen Y."/>
        </authorList>
    </citation>
    <scope>NUCLEOTIDE SEQUENCE</scope>
    <source>
        <strain evidence="1">YG-Jan2019</strain>
    </source>
</reference>
<accession>A0ACC2GZW0</accession>
<comment type="caution">
    <text evidence="1">The sequence shown here is derived from an EMBL/GenBank/DDBJ whole genome shotgun (WGS) entry which is preliminary data.</text>
</comment>